<evidence type="ECO:0000259" key="1">
    <source>
        <dbReference type="Pfam" id="PF18029"/>
    </source>
</evidence>
<feature type="domain" description="Glyoxalase-like" evidence="1">
    <location>
        <begin position="13"/>
        <end position="123"/>
    </location>
</feature>
<proteinExistence type="predicted"/>
<dbReference type="PANTHER" id="PTHR35908:SF1">
    <property type="entry name" value="CONSERVED PROTEIN"/>
    <property type="match status" value="1"/>
</dbReference>
<dbReference type="Proteomes" id="UP001597182">
    <property type="component" value="Unassembled WGS sequence"/>
</dbReference>
<dbReference type="Gene3D" id="3.10.180.10">
    <property type="entry name" value="2,3-Dihydroxybiphenyl 1,2-Dioxygenase, domain 1"/>
    <property type="match status" value="1"/>
</dbReference>
<dbReference type="InterPro" id="IPR041581">
    <property type="entry name" value="Glyoxalase_6"/>
</dbReference>
<keyword evidence="3" id="KW-1185">Reference proteome</keyword>
<comment type="caution">
    <text evidence="2">The sequence shown here is derived from an EMBL/GenBank/DDBJ whole genome shotgun (WGS) entry which is preliminary data.</text>
</comment>
<evidence type="ECO:0000313" key="2">
    <source>
        <dbReference type="EMBL" id="MFD1234392.1"/>
    </source>
</evidence>
<dbReference type="EMBL" id="JBHTMB010000127">
    <property type="protein sequence ID" value="MFD1234392.1"/>
    <property type="molecule type" value="Genomic_DNA"/>
</dbReference>
<dbReference type="PANTHER" id="PTHR35908">
    <property type="entry name" value="HYPOTHETICAL FUSION PROTEIN"/>
    <property type="match status" value="1"/>
</dbReference>
<protein>
    <submittedName>
        <fullName evidence="2">VOC family protein</fullName>
    </submittedName>
</protein>
<dbReference type="CDD" id="cd06587">
    <property type="entry name" value="VOC"/>
    <property type="match status" value="1"/>
</dbReference>
<accession>A0ABW3VH90</accession>
<name>A0ABW3VH90_9PSEU</name>
<evidence type="ECO:0000313" key="3">
    <source>
        <dbReference type="Proteomes" id="UP001597182"/>
    </source>
</evidence>
<dbReference type="RefSeq" id="WP_339124596.1">
    <property type="nucleotide sequence ID" value="NZ_BAABKS010000051.1"/>
</dbReference>
<dbReference type="SUPFAM" id="SSF54593">
    <property type="entry name" value="Glyoxalase/Bleomycin resistance protein/Dihydroxybiphenyl dioxygenase"/>
    <property type="match status" value="1"/>
</dbReference>
<organism evidence="2 3">
    <name type="scientific">Pseudonocardia benzenivorans</name>
    <dbReference type="NCBI Taxonomy" id="228005"/>
    <lineage>
        <taxon>Bacteria</taxon>
        <taxon>Bacillati</taxon>
        <taxon>Actinomycetota</taxon>
        <taxon>Actinomycetes</taxon>
        <taxon>Pseudonocardiales</taxon>
        <taxon>Pseudonocardiaceae</taxon>
        <taxon>Pseudonocardia</taxon>
    </lineage>
</organism>
<dbReference type="InterPro" id="IPR029068">
    <property type="entry name" value="Glyas_Bleomycin-R_OHBP_Dase"/>
</dbReference>
<reference evidence="3" key="1">
    <citation type="journal article" date="2019" name="Int. J. Syst. Evol. Microbiol.">
        <title>The Global Catalogue of Microorganisms (GCM) 10K type strain sequencing project: providing services to taxonomists for standard genome sequencing and annotation.</title>
        <authorList>
            <consortium name="The Broad Institute Genomics Platform"/>
            <consortium name="The Broad Institute Genome Sequencing Center for Infectious Disease"/>
            <person name="Wu L."/>
            <person name="Ma J."/>
        </authorList>
    </citation>
    <scope>NUCLEOTIDE SEQUENCE [LARGE SCALE GENOMIC DNA]</scope>
    <source>
        <strain evidence="3">CCUG 49018</strain>
    </source>
</reference>
<gene>
    <name evidence="2" type="ORF">ACFQ34_13970</name>
</gene>
<sequence>MTAPHPRPRLSVVALDCPDADALIGFYSALTGWPVSEGDSDEDWRELVADGPVTIACQRVDGYRPPRWPSQEHPQQMHVDFDVPDLDAGEEFVLGIGAAKADVQPGTSFRVYLDPVGHPFCLVLAT</sequence>
<dbReference type="Pfam" id="PF18029">
    <property type="entry name" value="Glyoxalase_6"/>
    <property type="match status" value="1"/>
</dbReference>